<dbReference type="Proteomes" id="UP000243217">
    <property type="component" value="Unassembled WGS sequence"/>
</dbReference>
<proteinExistence type="predicted"/>
<keyword evidence="2" id="KW-1133">Transmembrane helix</keyword>
<feature type="compositionally biased region" description="Polar residues" evidence="1">
    <location>
        <begin position="775"/>
        <end position="786"/>
    </location>
</feature>
<keyword evidence="2" id="KW-0812">Transmembrane</keyword>
<feature type="transmembrane region" description="Helical" evidence="2">
    <location>
        <begin position="300"/>
        <end position="321"/>
    </location>
</feature>
<feature type="transmembrane region" description="Helical" evidence="2">
    <location>
        <begin position="12"/>
        <end position="34"/>
    </location>
</feature>
<dbReference type="EMBL" id="JNBS01000772">
    <property type="protein sequence ID" value="OQS03773.1"/>
    <property type="molecule type" value="Genomic_DNA"/>
</dbReference>
<dbReference type="AlphaFoldDB" id="A0A1W0A0G4"/>
<accession>A0A1W0A0G4</accession>
<sequence length="959" mass="108601">MKNDWPLCGYGWLNLIPVAPYIIVWIVVGGYYLYRSHFIVRISHINASAIHDQVAQGIAIAKSQRRLAIVRRFRIQRYVKLCAMCFEWPSYTFTPFYIALRATHTPPFINGVLLSLNFTNENWNLILAFTAGTIIFILRHWKSRYRINDFLLMRFFYPMTFDLFYIPILSTFLRLGSCVTGFDHIALPGGATCDCLNLLGVFWAIGFIGFVIVYWSTIHYKIHIEPLGETMDFRMHPSFQYHMVMVRTLYPIVNILVNNMNMDRLEGIVITFGLLVISLFLLIFAYKSQPCIGSGRVPNNLRVMSFSSSVYTTIVVLIILCANTPNILYYCLVPLPLVWLVSWRVNNKQAARYHVPDVSIHQLLLHRSKAVNLIGAIAALHVNPNNIHRHDLGHIVFQLQKLSKNARVPLLCRAYALRTLWFSHIENFLKAKSPVVGEVDPNTALSRHLWYKDRENLDRPLISKSNLADGSIAPQRNSTKRTKVACITTVPELAIEYGLTQSRSDPALLSYIVEAATRSKTAKSNHTILRPTTITPAASLHGTDFHTIIIGDAHWISHMESPSSAVVQCQRLATLAFDILTKCANTNDRTALHECALLLLQWYRSGYLRINSANYLQILTSLCATGHDKYTIDATHSLYQNTINDIFPMDLWLESPLYLNLLLCAVKHPSRVTVFKAVSLLAMVLSYAERLEEPPLMATLFTPTSAALLFQAFQKFSNVYNISEAIERSYQSLHTIQVIQKKPKGAQNLRFQAAARRVKQLLKSKIAPVLARDSGPSSRMTGNKSRLSGRASGAETTTKPSTLGPPVRAIMTAMPSYKSTLRAQTSFRQVIRAIQAKGKITPTYIIATPEILNEIDRRVSLRRQLVQKSELAKLQAELAVREHRNVHPGRISFQRHGIDETLMDVINLYNFAAECALKDFVATALDPELRSFLEPHLSASDIQSIQPGNSPRWRIWSRS</sequence>
<keyword evidence="4" id="KW-1185">Reference proteome</keyword>
<feature type="transmembrane region" description="Helical" evidence="2">
    <location>
        <begin position="151"/>
        <end position="176"/>
    </location>
</feature>
<feature type="transmembrane region" description="Helical" evidence="2">
    <location>
        <begin position="196"/>
        <end position="218"/>
    </location>
</feature>
<dbReference type="OrthoDB" id="78914at2759"/>
<feature type="transmembrane region" description="Helical" evidence="2">
    <location>
        <begin position="122"/>
        <end position="139"/>
    </location>
</feature>
<feature type="transmembrane region" description="Helical" evidence="2">
    <location>
        <begin position="81"/>
        <end position="102"/>
    </location>
</feature>
<evidence type="ECO:0000313" key="3">
    <source>
        <dbReference type="EMBL" id="OQS03773.1"/>
    </source>
</evidence>
<feature type="transmembrane region" description="Helical" evidence="2">
    <location>
        <begin position="239"/>
        <end position="257"/>
    </location>
</feature>
<evidence type="ECO:0000256" key="1">
    <source>
        <dbReference type="SAM" id="MobiDB-lite"/>
    </source>
</evidence>
<organism evidence="3 4">
    <name type="scientific">Thraustotheca clavata</name>
    <dbReference type="NCBI Taxonomy" id="74557"/>
    <lineage>
        <taxon>Eukaryota</taxon>
        <taxon>Sar</taxon>
        <taxon>Stramenopiles</taxon>
        <taxon>Oomycota</taxon>
        <taxon>Saprolegniomycetes</taxon>
        <taxon>Saprolegniales</taxon>
        <taxon>Achlyaceae</taxon>
        <taxon>Thraustotheca</taxon>
    </lineage>
</organism>
<evidence type="ECO:0000256" key="2">
    <source>
        <dbReference type="SAM" id="Phobius"/>
    </source>
</evidence>
<protein>
    <submittedName>
        <fullName evidence="3">Uncharacterized protein</fullName>
    </submittedName>
</protein>
<reference evidence="3 4" key="1">
    <citation type="journal article" date="2014" name="Genome Biol. Evol.">
        <title>The secreted proteins of Achlya hypogyna and Thraustotheca clavata identify the ancestral oomycete secretome and reveal gene acquisitions by horizontal gene transfer.</title>
        <authorList>
            <person name="Misner I."/>
            <person name="Blouin N."/>
            <person name="Leonard G."/>
            <person name="Richards T.A."/>
            <person name="Lane C.E."/>
        </authorList>
    </citation>
    <scope>NUCLEOTIDE SEQUENCE [LARGE SCALE GENOMIC DNA]</scope>
    <source>
        <strain evidence="3 4">ATCC 34112</strain>
    </source>
</reference>
<feature type="transmembrane region" description="Helical" evidence="2">
    <location>
        <begin position="269"/>
        <end position="288"/>
    </location>
</feature>
<keyword evidence="2" id="KW-0472">Membrane</keyword>
<comment type="caution">
    <text evidence="3">The sequence shown here is derived from an EMBL/GenBank/DDBJ whole genome shotgun (WGS) entry which is preliminary data.</text>
</comment>
<gene>
    <name evidence="3" type="ORF">THRCLA_03935</name>
</gene>
<evidence type="ECO:0000313" key="4">
    <source>
        <dbReference type="Proteomes" id="UP000243217"/>
    </source>
</evidence>
<feature type="region of interest" description="Disordered" evidence="1">
    <location>
        <begin position="772"/>
        <end position="806"/>
    </location>
</feature>
<name>A0A1W0A0G4_9STRA</name>